<evidence type="ECO:0000313" key="3">
    <source>
        <dbReference type="EMBL" id="PSJ54869.1"/>
    </source>
</evidence>
<dbReference type="Pfam" id="PF12760">
    <property type="entry name" value="Zn_ribbon_IS1595"/>
    <property type="match status" value="1"/>
</dbReference>
<feature type="domain" description="ISXO2-like transposase" evidence="2">
    <location>
        <begin position="139"/>
        <end position="286"/>
    </location>
</feature>
<protein>
    <submittedName>
        <fullName evidence="3">IS1595 family transposase</fullName>
    </submittedName>
</protein>
<dbReference type="AlphaFoldDB" id="A0A2P7RXF1"/>
<dbReference type="InterPro" id="IPR053164">
    <property type="entry name" value="IS1016-like_transposase"/>
</dbReference>
<evidence type="ECO:0000256" key="1">
    <source>
        <dbReference type="SAM" id="MobiDB-lite"/>
    </source>
</evidence>
<dbReference type="InterPro" id="IPR024445">
    <property type="entry name" value="Tnp_ISXO2-like"/>
</dbReference>
<keyword evidence="4" id="KW-1185">Reference proteome</keyword>
<dbReference type="PANTHER" id="PTHR47163:SF2">
    <property type="entry name" value="SI:DKEY-17M8.2"/>
    <property type="match status" value="1"/>
</dbReference>
<dbReference type="InterPro" id="IPR024442">
    <property type="entry name" value="Transposase_Zn_ribbon"/>
</dbReference>
<comment type="caution">
    <text evidence="3">The sequence shown here is derived from an EMBL/GenBank/DDBJ whole genome shotgun (WGS) entry which is preliminary data.</text>
</comment>
<dbReference type="Pfam" id="PF12762">
    <property type="entry name" value="DDE_Tnp_IS1595"/>
    <property type="match status" value="1"/>
</dbReference>
<evidence type="ECO:0000259" key="2">
    <source>
        <dbReference type="SMART" id="SM01126"/>
    </source>
</evidence>
<reference evidence="3 4" key="1">
    <citation type="submission" date="2018-03" db="EMBL/GenBank/DDBJ databases">
        <title>The draft genome of Mesorhizobium sp. 6GN-30.</title>
        <authorList>
            <person name="Liu L."/>
            <person name="Li L."/>
            <person name="Wang T."/>
            <person name="Zhang X."/>
            <person name="Liang L."/>
        </authorList>
    </citation>
    <scope>NUCLEOTIDE SEQUENCE [LARGE SCALE GENOMIC DNA]</scope>
    <source>
        <strain evidence="3 4">6GN30</strain>
    </source>
</reference>
<feature type="region of interest" description="Disordered" evidence="1">
    <location>
        <begin position="151"/>
        <end position="175"/>
    </location>
</feature>
<accession>A0A2P7RXF1</accession>
<dbReference type="NCBIfam" id="NF033547">
    <property type="entry name" value="transpos_IS1595"/>
    <property type="match status" value="1"/>
</dbReference>
<dbReference type="EMBL" id="PXYK01000029">
    <property type="protein sequence ID" value="PSJ54869.1"/>
    <property type="molecule type" value="Genomic_DNA"/>
</dbReference>
<dbReference type="SMART" id="SM01126">
    <property type="entry name" value="DDE_Tnp_IS1595"/>
    <property type="match status" value="1"/>
</dbReference>
<organism evidence="3 4">
    <name type="scientific">Kumtagia ephedrae</name>
    <dbReference type="NCBI Taxonomy" id="2116701"/>
    <lineage>
        <taxon>Bacteria</taxon>
        <taxon>Pseudomonadati</taxon>
        <taxon>Pseudomonadota</taxon>
        <taxon>Alphaproteobacteria</taxon>
        <taxon>Hyphomicrobiales</taxon>
        <taxon>Phyllobacteriaceae</taxon>
        <taxon>Kumtagia</taxon>
    </lineage>
</organism>
<dbReference type="Proteomes" id="UP000241229">
    <property type="component" value="Unassembled WGS sequence"/>
</dbReference>
<dbReference type="OrthoDB" id="271821at2"/>
<name>A0A2P7RXF1_9HYPH</name>
<gene>
    <name evidence="3" type="ORF">C7I84_24005</name>
</gene>
<sequence>MAQHFLLSSQAKTLTLAKVARMSAEEAYDTFRLIRWVKTAGEPVCPICGGVECYTFTTRKLFKCKACQKQFSVTSGTIFASRKLPIRDYLLAIAIFVNGAKGYAALQLSRDLGVAYQTAFVLSHKLREAVAAEQMVKEQLSGHVEVDGAYFGGHVRPENRKEDRKDRRRAENQTGKRRVVVVMRERQGRTMPLVFKSEAVSVPVIFNHVRHDATVYADEATHWDALHARFLTKRINHQEAYSTDEACTNQAESFFSRLRRAEIGIHHHISGKYLSAYASEMAWREDNRRISNGEQYLATTAAALNHPVSRIWKGYWQRQKSQQGI</sequence>
<dbReference type="PANTHER" id="PTHR47163">
    <property type="entry name" value="DDE_TNP_IS1595 DOMAIN-CONTAINING PROTEIN"/>
    <property type="match status" value="1"/>
</dbReference>
<evidence type="ECO:0000313" key="4">
    <source>
        <dbReference type="Proteomes" id="UP000241229"/>
    </source>
</evidence>
<feature type="compositionally biased region" description="Basic and acidic residues" evidence="1">
    <location>
        <begin position="155"/>
        <end position="171"/>
    </location>
</feature>
<proteinExistence type="predicted"/>
<dbReference type="RefSeq" id="WP_106774746.1">
    <property type="nucleotide sequence ID" value="NZ_PXYK01000029.1"/>
</dbReference>